<gene>
    <name evidence="3" type="ORF">PAUR_a2311</name>
</gene>
<evidence type="ECO:0000256" key="2">
    <source>
        <dbReference type="SAM" id="Phobius"/>
    </source>
</evidence>
<name>A0ABR9EFZ3_9GAMM</name>
<evidence type="ECO:0000256" key="1">
    <source>
        <dbReference type="SAM" id="MobiDB-lite"/>
    </source>
</evidence>
<dbReference type="Proteomes" id="UP000615755">
    <property type="component" value="Unassembled WGS sequence"/>
</dbReference>
<dbReference type="RefSeq" id="WP_192507903.1">
    <property type="nucleotide sequence ID" value="NZ_AQGV01000012.1"/>
</dbReference>
<organism evidence="3 4">
    <name type="scientific">Pseudoalteromonas aurantia 208</name>
    <dbReference type="NCBI Taxonomy" id="1314867"/>
    <lineage>
        <taxon>Bacteria</taxon>
        <taxon>Pseudomonadati</taxon>
        <taxon>Pseudomonadota</taxon>
        <taxon>Gammaproteobacteria</taxon>
        <taxon>Alteromonadales</taxon>
        <taxon>Pseudoalteromonadaceae</taxon>
        <taxon>Pseudoalteromonas</taxon>
    </lineage>
</organism>
<proteinExistence type="predicted"/>
<accession>A0ABR9EFZ3</accession>
<sequence>MSYIVFSTLVLLITLLGVYVVIENNRKKARDAEKKIFNDRLKNITSQFKSRTAEFVDAKALRPKYSPKINAIVGNFFVVQPHTEENLDQLERVAEQFVMSVVFELNKCRETGNIDLLADQLQYFVAELPSSGIAFNKEFYHEILPALIVMIKTPDQGPSTPQSEELTDGQDAVQLESEQETEKDTTQKAAAIAQ</sequence>
<feature type="region of interest" description="Disordered" evidence="1">
    <location>
        <begin position="155"/>
        <end position="194"/>
    </location>
</feature>
<keyword evidence="2" id="KW-0812">Transmembrane</keyword>
<comment type="caution">
    <text evidence="3">The sequence shown here is derived from an EMBL/GenBank/DDBJ whole genome shotgun (WGS) entry which is preliminary data.</text>
</comment>
<reference evidence="3 4" key="1">
    <citation type="submission" date="2015-03" db="EMBL/GenBank/DDBJ databases">
        <title>Genome sequence of Pseudoalteromonas aurantia.</title>
        <authorList>
            <person name="Xie B.-B."/>
            <person name="Rong J.-C."/>
            <person name="Qin Q.-L."/>
            <person name="Zhang Y.-Z."/>
        </authorList>
    </citation>
    <scope>NUCLEOTIDE SEQUENCE [LARGE SCALE GENOMIC DNA]</scope>
    <source>
        <strain evidence="3 4">208</strain>
    </source>
</reference>
<dbReference type="EMBL" id="AQGV01000012">
    <property type="protein sequence ID" value="MBE0368658.1"/>
    <property type="molecule type" value="Genomic_DNA"/>
</dbReference>
<feature type="transmembrane region" description="Helical" evidence="2">
    <location>
        <begin position="6"/>
        <end position="22"/>
    </location>
</feature>
<protein>
    <recommendedName>
        <fullName evidence="5">Orphan protein</fullName>
    </recommendedName>
</protein>
<keyword evidence="2" id="KW-0472">Membrane</keyword>
<evidence type="ECO:0000313" key="4">
    <source>
        <dbReference type="Proteomes" id="UP000615755"/>
    </source>
</evidence>
<keyword evidence="4" id="KW-1185">Reference proteome</keyword>
<keyword evidence="2" id="KW-1133">Transmembrane helix</keyword>
<evidence type="ECO:0008006" key="5">
    <source>
        <dbReference type="Google" id="ProtNLM"/>
    </source>
</evidence>
<evidence type="ECO:0000313" key="3">
    <source>
        <dbReference type="EMBL" id="MBE0368658.1"/>
    </source>
</evidence>